<organism evidence="1 2">
    <name type="scientific">Anoxybacterium hadale</name>
    <dbReference type="NCBI Taxonomy" id="3408580"/>
    <lineage>
        <taxon>Bacteria</taxon>
        <taxon>Bacillati</taxon>
        <taxon>Bacillota</taxon>
        <taxon>Clostridia</taxon>
        <taxon>Peptostreptococcales</taxon>
        <taxon>Anaerovoracaceae</taxon>
        <taxon>Anoxybacterium</taxon>
    </lineage>
</organism>
<sequence length="82" mass="8935">MTKEKIIALAKEKLGKEITEQEAQDYIDGKTALPDEALDIVSGGGNCLKETCYKCGSEDLTCINLTYTCNRCGHSWEMSIGG</sequence>
<protein>
    <submittedName>
        <fullName evidence="1">Uncharacterized protein</fullName>
    </submittedName>
</protein>
<keyword evidence="2" id="KW-1185">Reference proteome</keyword>
<evidence type="ECO:0000313" key="1">
    <source>
        <dbReference type="EMBL" id="QOX62994.1"/>
    </source>
</evidence>
<gene>
    <name evidence="1" type="ORF">FRZ06_06385</name>
</gene>
<evidence type="ECO:0000313" key="2">
    <source>
        <dbReference type="Proteomes" id="UP000594014"/>
    </source>
</evidence>
<dbReference type="Proteomes" id="UP000594014">
    <property type="component" value="Chromosome"/>
</dbReference>
<reference evidence="1" key="1">
    <citation type="submission" date="2019-08" db="EMBL/GenBank/DDBJ databases">
        <title>Genome sequence of Clostridiales bacterium MT110.</title>
        <authorList>
            <person name="Cao J."/>
        </authorList>
    </citation>
    <scope>NUCLEOTIDE SEQUENCE</scope>
    <source>
        <strain evidence="1">MT110</strain>
    </source>
</reference>
<name>A0ACD1A9M2_9FIRM</name>
<accession>A0ACD1A9M2</accession>
<proteinExistence type="predicted"/>
<dbReference type="EMBL" id="CP042469">
    <property type="protein sequence ID" value="QOX62994.1"/>
    <property type="molecule type" value="Genomic_DNA"/>
</dbReference>